<sequence length="244" mass="26354">MSWVHRRPVSRRRRRGGGSDPAAEQDRARLTEIAVSAERNRIAREMHDIVAHNLSVMIALTDGAALTVERDPARAREAINQAAATGRAALAEMRNTFALLRSGPEDSDPALHPEPGLADLDLLLETARSTGLQVTYQTSGSTESLPIGLQLAVFRLVQEGITNTLKHAPRATRLQISIRRGQEDLRLVVDDNGGAGAPPAGLGQGLIGMRERAALHDGRLFAGPTSSGWRVSVWLPLHERAARA</sequence>
<protein>
    <recommendedName>
        <fullName evidence="2">histidine kinase</fullName>
        <ecNumber evidence="2">2.7.13.3</ecNumber>
    </recommendedName>
</protein>
<evidence type="ECO:0000256" key="9">
    <source>
        <dbReference type="SAM" id="MobiDB-lite"/>
    </source>
</evidence>
<keyword evidence="6 11" id="KW-0418">Kinase</keyword>
<evidence type="ECO:0000256" key="3">
    <source>
        <dbReference type="ARBA" id="ARBA00022553"/>
    </source>
</evidence>
<dbReference type="Pfam" id="PF07730">
    <property type="entry name" value="HisKA_3"/>
    <property type="match status" value="1"/>
</dbReference>
<evidence type="ECO:0000259" key="10">
    <source>
        <dbReference type="SMART" id="SM00387"/>
    </source>
</evidence>
<dbReference type="PANTHER" id="PTHR24421">
    <property type="entry name" value="NITRATE/NITRITE SENSOR PROTEIN NARX-RELATED"/>
    <property type="match status" value="1"/>
</dbReference>
<accession>A0ABY7JW79</accession>
<evidence type="ECO:0000313" key="12">
    <source>
        <dbReference type="Proteomes" id="UP001164693"/>
    </source>
</evidence>
<keyword evidence="4" id="KW-0808">Transferase</keyword>
<dbReference type="SMART" id="SM00387">
    <property type="entry name" value="HATPase_c"/>
    <property type="match status" value="1"/>
</dbReference>
<dbReference type="InterPro" id="IPR050482">
    <property type="entry name" value="Sensor_HK_TwoCompSys"/>
</dbReference>
<dbReference type="InterPro" id="IPR036890">
    <property type="entry name" value="HATPase_C_sf"/>
</dbReference>
<evidence type="ECO:0000256" key="4">
    <source>
        <dbReference type="ARBA" id="ARBA00022679"/>
    </source>
</evidence>
<dbReference type="EC" id="2.7.13.3" evidence="2"/>
<feature type="domain" description="Histidine kinase/HSP90-like ATPase" evidence="10">
    <location>
        <begin position="148"/>
        <end position="239"/>
    </location>
</feature>
<feature type="region of interest" description="Disordered" evidence="9">
    <location>
        <begin position="1"/>
        <end position="26"/>
    </location>
</feature>
<dbReference type="Proteomes" id="UP001164693">
    <property type="component" value="Chromosome"/>
</dbReference>
<name>A0ABY7JW79_9ACTN</name>
<dbReference type="CDD" id="cd16917">
    <property type="entry name" value="HATPase_UhpB-NarQ-NarX-like"/>
    <property type="match status" value="1"/>
</dbReference>
<keyword evidence="7" id="KW-0067">ATP-binding</keyword>
<dbReference type="InterPro" id="IPR003594">
    <property type="entry name" value="HATPase_dom"/>
</dbReference>
<evidence type="ECO:0000256" key="5">
    <source>
        <dbReference type="ARBA" id="ARBA00022741"/>
    </source>
</evidence>
<evidence type="ECO:0000256" key="2">
    <source>
        <dbReference type="ARBA" id="ARBA00012438"/>
    </source>
</evidence>
<keyword evidence="3" id="KW-0597">Phosphoprotein</keyword>
<evidence type="ECO:0000313" key="11">
    <source>
        <dbReference type="EMBL" id="WAX55597.1"/>
    </source>
</evidence>
<dbReference type="InterPro" id="IPR011712">
    <property type="entry name" value="Sig_transdc_His_kin_sub3_dim/P"/>
</dbReference>
<gene>
    <name evidence="11" type="ORF">M6B22_13720</name>
</gene>
<keyword evidence="12" id="KW-1185">Reference proteome</keyword>
<dbReference type="Pfam" id="PF02518">
    <property type="entry name" value="HATPase_c"/>
    <property type="match status" value="1"/>
</dbReference>
<keyword evidence="8" id="KW-0902">Two-component regulatory system</keyword>
<dbReference type="RefSeq" id="WP_269442115.1">
    <property type="nucleotide sequence ID" value="NZ_CP097463.1"/>
</dbReference>
<feature type="compositionally biased region" description="Basic residues" evidence="9">
    <location>
        <begin position="1"/>
        <end position="16"/>
    </location>
</feature>
<dbReference type="Gene3D" id="3.30.565.10">
    <property type="entry name" value="Histidine kinase-like ATPase, C-terminal domain"/>
    <property type="match status" value="1"/>
</dbReference>
<evidence type="ECO:0000256" key="8">
    <source>
        <dbReference type="ARBA" id="ARBA00023012"/>
    </source>
</evidence>
<dbReference type="GO" id="GO:0016301">
    <property type="term" value="F:kinase activity"/>
    <property type="evidence" value="ECO:0007669"/>
    <property type="project" value="UniProtKB-KW"/>
</dbReference>
<evidence type="ECO:0000256" key="7">
    <source>
        <dbReference type="ARBA" id="ARBA00022840"/>
    </source>
</evidence>
<dbReference type="EMBL" id="CP097463">
    <property type="protein sequence ID" value="WAX55597.1"/>
    <property type="molecule type" value="Genomic_DNA"/>
</dbReference>
<dbReference type="PANTHER" id="PTHR24421:SF10">
    <property type="entry name" value="NITRATE_NITRITE SENSOR PROTEIN NARQ"/>
    <property type="match status" value="1"/>
</dbReference>
<organism evidence="11 12">
    <name type="scientific">Jatrophihabitans cynanchi</name>
    <dbReference type="NCBI Taxonomy" id="2944128"/>
    <lineage>
        <taxon>Bacteria</taxon>
        <taxon>Bacillati</taxon>
        <taxon>Actinomycetota</taxon>
        <taxon>Actinomycetes</taxon>
        <taxon>Jatrophihabitantales</taxon>
        <taxon>Jatrophihabitantaceae</taxon>
        <taxon>Jatrophihabitans</taxon>
    </lineage>
</organism>
<evidence type="ECO:0000256" key="6">
    <source>
        <dbReference type="ARBA" id="ARBA00022777"/>
    </source>
</evidence>
<dbReference type="SUPFAM" id="SSF55874">
    <property type="entry name" value="ATPase domain of HSP90 chaperone/DNA topoisomerase II/histidine kinase"/>
    <property type="match status" value="1"/>
</dbReference>
<dbReference type="Gene3D" id="1.20.5.1930">
    <property type="match status" value="1"/>
</dbReference>
<comment type="catalytic activity">
    <reaction evidence="1">
        <text>ATP + protein L-histidine = ADP + protein N-phospho-L-histidine.</text>
        <dbReference type="EC" id="2.7.13.3"/>
    </reaction>
</comment>
<keyword evidence="5" id="KW-0547">Nucleotide-binding</keyword>
<proteinExistence type="predicted"/>
<evidence type="ECO:0000256" key="1">
    <source>
        <dbReference type="ARBA" id="ARBA00000085"/>
    </source>
</evidence>
<reference evidence="11" key="1">
    <citation type="submission" date="2022-05" db="EMBL/GenBank/DDBJ databases">
        <title>Jatrophihabitans sp. SB3-54 whole genome sequence.</title>
        <authorList>
            <person name="Suh M.K."/>
            <person name="Eom M.K."/>
            <person name="Kim J.S."/>
            <person name="Kim H.S."/>
            <person name="Do H.E."/>
            <person name="Shin Y.K."/>
            <person name="Lee J.-S."/>
        </authorList>
    </citation>
    <scope>NUCLEOTIDE SEQUENCE</scope>
    <source>
        <strain evidence="11">SB3-54</strain>
    </source>
</reference>